<dbReference type="Proteomes" id="UP000006729">
    <property type="component" value="Chromosome 2"/>
</dbReference>
<proteinExistence type="predicted"/>
<evidence type="ECO:0000313" key="1">
    <source>
        <dbReference type="EMBL" id="KAI9399102.1"/>
    </source>
</evidence>
<name>A0ACC0TC08_POPTR</name>
<accession>A0ACC0TC08</accession>
<reference evidence="1 2" key="1">
    <citation type="journal article" date="2006" name="Science">
        <title>The genome of black cottonwood, Populus trichocarpa (Torr. &amp; Gray).</title>
        <authorList>
            <person name="Tuskan G.A."/>
            <person name="Difazio S."/>
            <person name="Jansson S."/>
            <person name="Bohlmann J."/>
            <person name="Grigoriev I."/>
            <person name="Hellsten U."/>
            <person name="Putnam N."/>
            <person name="Ralph S."/>
            <person name="Rombauts S."/>
            <person name="Salamov A."/>
            <person name="Schein J."/>
            <person name="Sterck L."/>
            <person name="Aerts A."/>
            <person name="Bhalerao R.R."/>
            <person name="Bhalerao R.P."/>
            <person name="Blaudez D."/>
            <person name="Boerjan W."/>
            <person name="Brun A."/>
            <person name="Brunner A."/>
            <person name="Busov V."/>
            <person name="Campbell M."/>
            <person name="Carlson J."/>
            <person name="Chalot M."/>
            <person name="Chapman J."/>
            <person name="Chen G.L."/>
            <person name="Cooper D."/>
            <person name="Coutinho P.M."/>
            <person name="Couturier J."/>
            <person name="Covert S."/>
            <person name="Cronk Q."/>
            <person name="Cunningham R."/>
            <person name="Davis J."/>
            <person name="Degroeve S."/>
            <person name="Dejardin A."/>
            <person name="Depamphilis C."/>
            <person name="Detter J."/>
            <person name="Dirks B."/>
            <person name="Dubchak I."/>
            <person name="Duplessis S."/>
            <person name="Ehlting J."/>
            <person name="Ellis B."/>
            <person name="Gendler K."/>
            <person name="Goodstein D."/>
            <person name="Gribskov M."/>
            <person name="Grimwood J."/>
            <person name="Groover A."/>
            <person name="Gunter L."/>
            <person name="Hamberger B."/>
            <person name="Heinze B."/>
            <person name="Helariutta Y."/>
            <person name="Henrissat B."/>
            <person name="Holligan D."/>
            <person name="Holt R."/>
            <person name="Huang W."/>
            <person name="Islam-Faridi N."/>
            <person name="Jones S."/>
            <person name="Jones-Rhoades M."/>
            <person name="Jorgensen R."/>
            <person name="Joshi C."/>
            <person name="Kangasjarvi J."/>
            <person name="Karlsson J."/>
            <person name="Kelleher C."/>
            <person name="Kirkpatrick R."/>
            <person name="Kirst M."/>
            <person name="Kohler A."/>
            <person name="Kalluri U."/>
            <person name="Larimer F."/>
            <person name="Leebens-Mack J."/>
            <person name="Leple J.C."/>
            <person name="Locascio P."/>
            <person name="Lou Y."/>
            <person name="Lucas S."/>
            <person name="Martin F."/>
            <person name="Montanini B."/>
            <person name="Napoli C."/>
            <person name="Nelson D.R."/>
            <person name="Nelson C."/>
            <person name="Nieminen K."/>
            <person name="Nilsson O."/>
            <person name="Pereda V."/>
            <person name="Peter G."/>
            <person name="Philippe R."/>
            <person name="Pilate G."/>
            <person name="Poliakov A."/>
            <person name="Razumovskaya J."/>
            <person name="Richardson P."/>
            <person name="Rinaldi C."/>
            <person name="Ritland K."/>
            <person name="Rouze P."/>
            <person name="Ryaboy D."/>
            <person name="Schmutz J."/>
            <person name="Schrader J."/>
            <person name="Segerman B."/>
            <person name="Shin H."/>
            <person name="Siddiqui A."/>
            <person name="Sterky F."/>
            <person name="Terry A."/>
            <person name="Tsai C.J."/>
            <person name="Uberbacher E."/>
            <person name="Unneberg P."/>
            <person name="Vahala J."/>
            <person name="Wall K."/>
            <person name="Wessler S."/>
            <person name="Yang G."/>
            <person name="Yin T."/>
            <person name="Douglas C."/>
            <person name="Marra M."/>
            <person name="Sandberg G."/>
            <person name="Van de Peer Y."/>
            <person name="Rokhsar D."/>
        </authorList>
    </citation>
    <scope>NUCLEOTIDE SEQUENCE [LARGE SCALE GENOMIC DNA]</scope>
    <source>
        <strain evidence="2">cv. Nisqually</strain>
    </source>
</reference>
<protein>
    <submittedName>
        <fullName evidence="1">Uncharacterized protein</fullName>
    </submittedName>
</protein>
<comment type="caution">
    <text evidence="1">The sequence shown here is derived from an EMBL/GenBank/DDBJ whole genome shotgun (WGS) entry which is preliminary data.</text>
</comment>
<evidence type="ECO:0000313" key="2">
    <source>
        <dbReference type="Proteomes" id="UP000006729"/>
    </source>
</evidence>
<keyword evidence="2" id="KW-1185">Reference proteome</keyword>
<organism evidence="1 2">
    <name type="scientific">Populus trichocarpa</name>
    <name type="common">Western balsam poplar</name>
    <name type="synonym">Populus balsamifera subsp. trichocarpa</name>
    <dbReference type="NCBI Taxonomy" id="3694"/>
    <lineage>
        <taxon>Eukaryota</taxon>
        <taxon>Viridiplantae</taxon>
        <taxon>Streptophyta</taxon>
        <taxon>Embryophyta</taxon>
        <taxon>Tracheophyta</taxon>
        <taxon>Spermatophyta</taxon>
        <taxon>Magnoliopsida</taxon>
        <taxon>eudicotyledons</taxon>
        <taxon>Gunneridae</taxon>
        <taxon>Pentapetalae</taxon>
        <taxon>rosids</taxon>
        <taxon>fabids</taxon>
        <taxon>Malpighiales</taxon>
        <taxon>Salicaceae</taxon>
        <taxon>Saliceae</taxon>
        <taxon>Populus</taxon>
    </lineage>
</organism>
<sequence>MLCMPFLEHVFVYYLSRGWMYPEHVHIYDRRDGQCSVCLHGRHGHERRLMSVVVFFNPLRPSLFYFILFYFIFKVVIFDVNLDQLGRKGWISSHSWKKKKRLRGKRLDFT</sequence>
<dbReference type="EMBL" id="CM009291">
    <property type="protein sequence ID" value="KAI9399102.1"/>
    <property type="molecule type" value="Genomic_DNA"/>
</dbReference>
<gene>
    <name evidence="1" type="ORF">POPTR_002G049650v4</name>
</gene>